<protein>
    <submittedName>
        <fullName evidence="1">Uncharacterized protein</fullName>
    </submittedName>
</protein>
<comment type="caution">
    <text evidence="1">The sequence shown here is derived from an EMBL/GenBank/DDBJ whole genome shotgun (WGS) entry which is preliminary data.</text>
</comment>
<dbReference type="RefSeq" id="WP_097378249.1">
    <property type="nucleotide sequence ID" value="NZ_NXNI01000001.1"/>
</dbReference>
<dbReference type="Proteomes" id="UP000219689">
    <property type="component" value="Unassembled WGS sequence"/>
</dbReference>
<gene>
    <name evidence="1" type="ORF">CP557_01370</name>
</gene>
<evidence type="ECO:0000313" key="1">
    <source>
        <dbReference type="EMBL" id="PCR89301.1"/>
    </source>
</evidence>
<organism evidence="1 2">
    <name type="scientific">Natrinema ejinorense</name>
    <dbReference type="NCBI Taxonomy" id="373386"/>
    <lineage>
        <taxon>Archaea</taxon>
        <taxon>Methanobacteriati</taxon>
        <taxon>Methanobacteriota</taxon>
        <taxon>Stenosarchaea group</taxon>
        <taxon>Halobacteria</taxon>
        <taxon>Halobacteriales</taxon>
        <taxon>Natrialbaceae</taxon>
        <taxon>Natrinema</taxon>
    </lineage>
</organism>
<sequence>MTVHPIDEGQPVELEFAGRRLEGVVDEVHWRPTFNNPRSEIVVDADGTTITTGRTSVRPR</sequence>
<proteinExistence type="predicted"/>
<dbReference type="OrthoDB" id="197120at2157"/>
<dbReference type="AlphaFoldDB" id="A0A2A5QR32"/>
<evidence type="ECO:0000313" key="2">
    <source>
        <dbReference type="Proteomes" id="UP000219689"/>
    </source>
</evidence>
<keyword evidence="2" id="KW-1185">Reference proteome</keyword>
<dbReference type="EMBL" id="NXNI01000001">
    <property type="protein sequence ID" value="PCR89301.1"/>
    <property type="molecule type" value="Genomic_DNA"/>
</dbReference>
<reference evidence="1 2" key="1">
    <citation type="submission" date="2017-09" db="EMBL/GenBank/DDBJ databases">
        <title>Genome sequences of Natrinema ejinorence JCM 13890T.</title>
        <authorList>
            <person name="Roh S.W."/>
            <person name="Kim Y.B."/>
            <person name="Kim J.Y."/>
        </authorList>
    </citation>
    <scope>NUCLEOTIDE SEQUENCE [LARGE SCALE GENOMIC DNA]</scope>
    <source>
        <strain evidence="1 2">JCM 13890</strain>
    </source>
</reference>
<accession>A0A2A5QR32</accession>
<name>A0A2A5QR32_9EURY</name>